<accession>A0A2T6C611</accession>
<dbReference type="Proteomes" id="UP000244090">
    <property type="component" value="Unassembled WGS sequence"/>
</dbReference>
<evidence type="ECO:0000313" key="1">
    <source>
        <dbReference type="EMBL" id="PTX63737.1"/>
    </source>
</evidence>
<organism evidence="1 2">
    <name type="scientific">Kordia periserrulae</name>
    <dbReference type="NCBI Taxonomy" id="701523"/>
    <lineage>
        <taxon>Bacteria</taxon>
        <taxon>Pseudomonadati</taxon>
        <taxon>Bacteroidota</taxon>
        <taxon>Flavobacteriia</taxon>
        <taxon>Flavobacteriales</taxon>
        <taxon>Flavobacteriaceae</taxon>
        <taxon>Kordia</taxon>
    </lineage>
</organism>
<gene>
    <name evidence="1" type="ORF">C8N46_101341</name>
</gene>
<name>A0A2T6C611_9FLAO</name>
<protein>
    <submittedName>
        <fullName evidence="1">Uncharacterized protein</fullName>
    </submittedName>
</protein>
<evidence type="ECO:0000313" key="2">
    <source>
        <dbReference type="Proteomes" id="UP000244090"/>
    </source>
</evidence>
<comment type="caution">
    <text evidence="1">The sequence shown here is derived from an EMBL/GenBank/DDBJ whole genome shotgun (WGS) entry which is preliminary data.</text>
</comment>
<reference evidence="1 2" key="1">
    <citation type="submission" date="2018-04" db="EMBL/GenBank/DDBJ databases">
        <title>Genomic Encyclopedia of Archaeal and Bacterial Type Strains, Phase II (KMG-II): from individual species to whole genera.</title>
        <authorList>
            <person name="Goeker M."/>
        </authorList>
    </citation>
    <scope>NUCLEOTIDE SEQUENCE [LARGE SCALE GENOMIC DNA]</scope>
    <source>
        <strain evidence="1 2">DSM 25731</strain>
    </source>
</reference>
<proteinExistence type="predicted"/>
<dbReference type="EMBL" id="QBKT01000001">
    <property type="protein sequence ID" value="PTX63737.1"/>
    <property type="molecule type" value="Genomic_DNA"/>
</dbReference>
<sequence length="25" mass="3070">MDLNILFLVYSSSYSLFKFYYKITI</sequence>
<dbReference type="AlphaFoldDB" id="A0A2T6C611"/>
<keyword evidence="2" id="KW-1185">Reference proteome</keyword>